<dbReference type="FunCoup" id="A0A0C3AM07">
    <property type="interactions" value="82"/>
</dbReference>
<dbReference type="Gene3D" id="1.20.1280.50">
    <property type="match status" value="1"/>
</dbReference>
<evidence type="ECO:0000313" key="5">
    <source>
        <dbReference type="Proteomes" id="UP000053989"/>
    </source>
</evidence>
<dbReference type="InterPro" id="IPR001810">
    <property type="entry name" value="F-box_dom"/>
</dbReference>
<dbReference type="OrthoDB" id="2117972at2759"/>
<reference evidence="4 5" key="1">
    <citation type="submission" date="2014-04" db="EMBL/GenBank/DDBJ databases">
        <authorList>
            <consortium name="DOE Joint Genome Institute"/>
            <person name="Kuo A."/>
            <person name="Kohler A."/>
            <person name="Nagy L.G."/>
            <person name="Floudas D."/>
            <person name="Copeland A."/>
            <person name="Barry K.W."/>
            <person name="Cichocki N."/>
            <person name="Veneault-Fourrey C."/>
            <person name="LaButti K."/>
            <person name="Lindquist E.A."/>
            <person name="Lipzen A."/>
            <person name="Lundell T."/>
            <person name="Morin E."/>
            <person name="Murat C."/>
            <person name="Sun H."/>
            <person name="Tunlid A."/>
            <person name="Henrissat B."/>
            <person name="Grigoriev I.V."/>
            <person name="Hibbett D.S."/>
            <person name="Martin F."/>
            <person name="Nordberg H.P."/>
            <person name="Cantor M.N."/>
            <person name="Hua S.X."/>
        </authorList>
    </citation>
    <scope>NUCLEOTIDE SEQUENCE [LARGE SCALE GENOMIC DNA]</scope>
    <source>
        <strain evidence="4 5">Foug A</strain>
    </source>
</reference>
<protein>
    <recommendedName>
        <fullName evidence="3">F-box domain-containing protein</fullName>
    </recommendedName>
</protein>
<dbReference type="GO" id="GO:0005737">
    <property type="term" value="C:cytoplasm"/>
    <property type="evidence" value="ECO:0007669"/>
    <property type="project" value="TreeGrafter"/>
</dbReference>
<name>A0A0C3AM07_9AGAM</name>
<dbReference type="PANTHER" id="PTHR12874:SF9">
    <property type="entry name" value="F-BOX ONLY PROTEIN 48"/>
    <property type="match status" value="1"/>
</dbReference>
<dbReference type="Proteomes" id="UP000053989">
    <property type="component" value="Unassembled WGS sequence"/>
</dbReference>
<reference evidence="5" key="2">
    <citation type="submission" date="2015-01" db="EMBL/GenBank/DDBJ databases">
        <title>Evolutionary Origins and Diversification of the Mycorrhizal Mutualists.</title>
        <authorList>
            <consortium name="DOE Joint Genome Institute"/>
            <consortium name="Mycorrhizal Genomics Consortium"/>
            <person name="Kohler A."/>
            <person name="Kuo A."/>
            <person name="Nagy L.G."/>
            <person name="Floudas D."/>
            <person name="Copeland A."/>
            <person name="Barry K.W."/>
            <person name="Cichocki N."/>
            <person name="Veneault-Fourrey C."/>
            <person name="LaButti K."/>
            <person name="Lindquist E.A."/>
            <person name="Lipzen A."/>
            <person name="Lundell T."/>
            <person name="Morin E."/>
            <person name="Murat C."/>
            <person name="Riley R."/>
            <person name="Ohm R."/>
            <person name="Sun H."/>
            <person name="Tunlid A."/>
            <person name="Henrissat B."/>
            <person name="Grigoriev I.V."/>
            <person name="Hibbett D.S."/>
            <person name="Martin F."/>
        </authorList>
    </citation>
    <scope>NUCLEOTIDE SEQUENCE [LARGE SCALE GENOMIC DNA]</scope>
    <source>
        <strain evidence="5">Foug A</strain>
    </source>
</reference>
<dbReference type="InParanoid" id="A0A0C3AM07"/>
<dbReference type="HOGENOM" id="CLU_017706_2_0_1"/>
<evidence type="ECO:0000313" key="4">
    <source>
        <dbReference type="EMBL" id="KIM65992.1"/>
    </source>
</evidence>
<dbReference type="InterPro" id="IPR036047">
    <property type="entry name" value="F-box-like_dom_sf"/>
</dbReference>
<dbReference type="SUPFAM" id="SSF81383">
    <property type="entry name" value="F-box domain"/>
    <property type="match status" value="1"/>
</dbReference>
<feature type="region of interest" description="Disordered" evidence="2">
    <location>
        <begin position="141"/>
        <end position="171"/>
    </location>
</feature>
<dbReference type="STRING" id="1036808.A0A0C3AM07"/>
<dbReference type="GO" id="GO:0031146">
    <property type="term" value="P:SCF-dependent proteasomal ubiquitin-dependent protein catabolic process"/>
    <property type="evidence" value="ECO:0007669"/>
    <property type="project" value="TreeGrafter"/>
</dbReference>
<organism evidence="4 5">
    <name type="scientific">Scleroderma citrinum Foug A</name>
    <dbReference type="NCBI Taxonomy" id="1036808"/>
    <lineage>
        <taxon>Eukaryota</taxon>
        <taxon>Fungi</taxon>
        <taxon>Dikarya</taxon>
        <taxon>Basidiomycota</taxon>
        <taxon>Agaricomycotina</taxon>
        <taxon>Agaricomycetes</taxon>
        <taxon>Agaricomycetidae</taxon>
        <taxon>Boletales</taxon>
        <taxon>Sclerodermatineae</taxon>
        <taxon>Sclerodermataceae</taxon>
        <taxon>Scleroderma</taxon>
    </lineage>
</organism>
<dbReference type="PROSITE" id="PS50181">
    <property type="entry name" value="FBOX"/>
    <property type="match status" value="1"/>
</dbReference>
<keyword evidence="1" id="KW-0833">Ubl conjugation pathway</keyword>
<evidence type="ECO:0000256" key="2">
    <source>
        <dbReference type="SAM" id="MobiDB-lite"/>
    </source>
</evidence>
<dbReference type="EMBL" id="KN822019">
    <property type="protein sequence ID" value="KIM65992.1"/>
    <property type="molecule type" value="Genomic_DNA"/>
</dbReference>
<feature type="compositionally biased region" description="Polar residues" evidence="2">
    <location>
        <begin position="41"/>
        <end position="56"/>
    </location>
</feature>
<feature type="domain" description="F-box" evidence="3">
    <location>
        <begin position="201"/>
        <end position="247"/>
    </location>
</feature>
<proteinExistence type="predicted"/>
<accession>A0A0C3AM07</accession>
<dbReference type="InterPro" id="IPR045464">
    <property type="entry name" value="Hrt3/FBXO9_C"/>
</dbReference>
<sequence length="438" mass="49571">MNAQVDEESLELARFREAWKEEVRQRRPTRQPNPPPQNVTSIVSTASGNGGSNANQPAVRLPSHPVPSSACASTAPGHAFKGETQLSHPLARAVEIYRSAVRLEQEGLLDDALRLYRQAFRLEPNVDRAYFSEEQRLQRLATTQPVTASRSHQKTASFEKREANFSTTRAENHPTSGVLANVVADFPTGSLTFTSDNEHEGATLGLIPDELLLRILRSLDTTTIERFATVCRKARVLSLDSLIWRDFVYLAYKPPQIPDVDSIGAIVNSYAANYRQIYIQHPRLRLDGLYIAVCHYIRRGASEYAWVDNMHLITYHRYLRFFADGTVLSLLANEDLPPQTIIPMLKPSLRMKGLHVGRWQLDRSAVQISNLHSPHESSPSRYHFQMALSLHSKPLGRWNKLEILSYESVDAEGEAVPLALKHERPFWFSKVKSYPGYH</sequence>
<dbReference type="GO" id="GO:0019005">
    <property type="term" value="C:SCF ubiquitin ligase complex"/>
    <property type="evidence" value="ECO:0007669"/>
    <property type="project" value="TreeGrafter"/>
</dbReference>
<feature type="compositionally biased region" description="Polar residues" evidence="2">
    <location>
        <begin position="141"/>
        <end position="156"/>
    </location>
</feature>
<keyword evidence="5" id="KW-1185">Reference proteome</keyword>
<evidence type="ECO:0000259" key="3">
    <source>
        <dbReference type="PROSITE" id="PS50181"/>
    </source>
</evidence>
<dbReference type="Pfam" id="PF12937">
    <property type="entry name" value="F-box-like"/>
    <property type="match status" value="1"/>
</dbReference>
<dbReference type="AlphaFoldDB" id="A0A0C3AM07"/>
<evidence type="ECO:0000256" key="1">
    <source>
        <dbReference type="ARBA" id="ARBA00022786"/>
    </source>
</evidence>
<dbReference type="Pfam" id="PF19270">
    <property type="entry name" value="FBO_C"/>
    <property type="match status" value="1"/>
</dbReference>
<feature type="region of interest" description="Disordered" evidence="2">
    <location>
        <begin position="21"/>
        <end position="76"/>
    </location>
</feature>
<dbReference type="PANTHER" id="PTHR12874">
    <property type="entry name" value="F-BOX ONLY PROTEIN 48-RELATED"/>
    <property type="match status" value="1"/>
</dbReference>
<gene>
    <name evidence="4" type="ORF">SCLCIDRAFT_1211630</name>
</gene>